<reference evidence="2" key="1">
    <citation type="journal article" date="2020" name="Nature">
        <title>Giant virus diversity and host interactions through global metagenomics.</title>
        <authorList>
            <person name="Schulz F."/>
            <person name="Roux S."/>
            <person name="Paez-Espino D."/>
            <person name="Jungbluth S."/>
            <person name="Walsh D.A."/>
            <person name="Denef V.J."/>
            <person name="McMahon K.D."/>
            <person name="Konstantinidis K.T."/>
            <person name="Eloe-Fadrosh E.A."/>
            <person name="Kyrpides N.C."/>
            <person name="Woyke T."/>
        </authorList>
    </citation>
    <scope>NUCLEOTIDE SEQUENCE</scope>
    <source>
        <strain evidence="2">GVMAG-S-ERX556106-38</strain>
    </source>
</reference>
<feature type="compositionally biased region" description="Basic and acidic residues" evidence="1">
    <location>
        <begin position="192"/>
        <end position="202"/>
    </location>
</feature>
<accession>A0A6C0FDX0</accession>
<sequence length="202" mass="23572">MYMDLSLSETDVSGNVSENIELVYSEQEPIEKESTKNEGEECDALKQIQYKTMIQNGVQTSMKHDALAEVRNMDTLEKFLDESTETSKTERWNRLDLTIKLQKVKEFISVYKEENKHTDEEADVLFRYLKDCLDKKKLTRVKDVVYDNDQDKLVSIPGLQYNKTSKKYTIKNADSKKGSVLSRLPQKKAKTLKKEKEREKDK</sequence>
<dbReference type="EMBL" id="MN738834">
    <property type="protein sequence ID" value="QHT38813.1"/>
    <property type="molecule type" value="Genomic_DNA"/>
</dbReference>
<organism evidence="2">
    <name type="scientific">viral metagenome</name>
    <dbReference type="NCBI Taxonomy" id="1070528"/>
    <lineage>
        <taxon>unclassified sequences</taxon>
        <taxon>metagenomes</taxon>
        <taxon>organismal metagenomes</taxon>
    </lineage>
</organism>
<evidence type="ECO:0000256" key="1">
    <source>
        <dbReference type="SAM" id="MobiDB-lite"/>
    </source>
</evidence>
<feature type="region of interest" description="Disordered" evidence="1">
    <location>
        <begin position="176"/>
        <end position="202"/>
    </location>
</feature>
<proteinExistence type="predicted"/>
<name>A0A6C0FDX0_9ZZZZ</name>
<dbReference type="AlphaFoldDB" id="A0A6C0FDX0"/>
<evidence type="ECO:0000313" key="2">
    <source>
        <dbReference type="EMBL" id="QHT38813.1"/>
    </source>
</evidence>
<protein>
    <submittedName>
        <fullName evidence="2">Uncharacterized protein</fullName>
    </submittedName>
</protein>